<reference evidence="2 3" key="1">
    <citation type="submission" date="2014-09" db="EMBL/GenBank/DDBJ databases">
        <title>Complete genome sequence of Endomicrobium proavitum.</title>
        <authorList>
            <person name="Zheng H."/>
        </authorList>
    </citation>
    <scope>NUCLEOTIDE SEQUENCE [LARGE SCALE GENOMIC DNA]</scope>
    <source>
        <strain evidence="2 3">Rsa215</strain>
    </source>
</reference>
<evidence type="ECO:0000313" key="2">
    <source>
        <dbReference type="EMBL" id="AKL98503.1"/>
    </source>
</evidence>
<dbReference type="InterPro" id="IPR027417">
    <property type="entry name" value="P-loop_NTPase"/>
</dbReference>
<dbReference type="EMBL" id="CP009498">
    <property type="protein sequence ID" value="AKL98503.1"/>
    <property type="molecule type" value="Genomic_DNA"/>
</dbReference>
<dbReference type="PANTHER" id="PTHR13696:SF52">
    <property type="entry name" value="PARA FAMILY PROTEIN CT_582"/>
    <property type="match status" value="1"/>
</dbReference>
<feature type="domain" description="AAA" evidence="1">
    <location>
        <begin position="2"/>
        <end position="176"/>
    </location>
</feature>
<dbReference type="Proteomes" id="UP000035337">
    <property type="component" value="Chromosome"/>
</dbReference>
<sequence length="255" mass="28152">MSKIIAIANQKGGVGKTTTAINLAASLAHLGQECLLIDMDPQSNTTSGLGINKNDLEKNVYNVLIDEVALEDILQNTAMDWLDIAPATTDLAAAEVDLVNMADREKKLKIALEKFQKVYKYIIIDCPPSLGLLTINALVAADSVIIPMQCEFFALEGLGQLSKTIFALMQSYNLELEGVLFTMFDSRTNLSQQVVEEVKKFFQEKVYNTKIPRTIKIAEAPSFGKPVLLYDPNGKGTQAYMDFAKEFLSREMGTK</sequence>
<proteinExistence type="predicted"/>
<accession>A0A0G3WJP1</accession>
<dbReference type="InterPro" id="IPR050678">
    <property type="entry name" value="DNA_Partitioning_ATPase"/>
</dbReference>
<name>A0A0G3WJP1_9BACT</name>
<protein>
    <submittedName>
        <fullName evidence="2">Sporulation initiation inhibitor protein</fullName>
    </submittedName>
</protein>
<dbReference type="KEGG" id="epo:Epro_1124"/>
<dbReference type="CDD" id="cd02042">
    <property type="entry name" value="ParAB_family"/>
    <property type="match status" value="1"/>
</dbReference>
<dbReference type="Pfam" id="PF13614">
    <property type="entry name" value="AAA_31"/>
    <property type="match status" value="1"/>
</dbReference>
<dbReference type="FunFam" id="3.40.50.300:FF:000285">
    <property type="entry name" value="Sporulation initiation inhibitor Soj"/>
    <property type="match status" value="1"/>
</dbReference>
<gene>
    <name evidence="2" type="primary">parA</name>
    <name evidence="2" type="ORF">Epro_1124</name>
</gene>
<dbReference type="PATRIC" id="fig|1408281.3.peg.1158"/>
<dbReference type="PANTHER" id="PTHR13696">
    <property type="entry name" value="P-LOOP CONTAINING NUCLEOSIDE TRIPHOSPHATE HYDROLASE"/>
    <property type="match status" value="1"/>
</dbReference>
<dbReference type="SUPFAM" id="SSF52540">
    <property type="entry name" value="P-loop containing nucleoside triphosphate hydrolases"/>
    <property type="match status" value="1"/>
</dbReference>
<dbReference type="OrthoDB" id="9815116at2"/>
<keyword evidence="3" id="KW-1185">Reference proteome</keyword>
<dbReference type="Gene3D" id="3.40.50.300">
    <property type="entry name" value="P-loop containing nucleotide triphosphate hydrolases"/>
    <property type="match status" value="1"/>
</dbReference>
<dbReference type="PIRSF" id="PIRSF009320">
    <property type="entry name" value="Nuc_binding_HP_1000"/>
    <property type="match status" value="1"/>
</dbReference>
<evidence type="ECO:0000313" key="3">
    <source>
        <dbReference type="Proteomes" id="UP000035337"/>
    </source>
</evidence>
<organism evidence="2 3">
    <name type="scientific">Endomicrobium proavitum</name>
    <dbReference type="NCBI Taxonomy" id="1408281"/>
    <lineage>
        <taxon>Bacteria</taxon>
        <taxon>Pseudomonadati</taxon>
        <taxon>Elusimicrobiota</taxon>
        <taxon>Endomicrobiia</taxon>
        <taxon>Endomicrobiales</taxon>
        <taxon>Endomicrobiaceae</taxon>
        <taxon>Endomicrobium</taxon>
    </lineage>
</organism>
<evidence type="ECO:0000259" key="1">
    <source>
        <dbReference type="Pfam" id="PF13614"/>
    </source>
</evidence>
<dbReference type="STRING" id="1408281.Epro_1124"/>
<dbReference type="AlphaFoldDB" id="A0A0G3WJP1"/>
<dbReference type="InterPro" id="IPR025669">
    <property type="entry name" value="AAA_dom"/>
</dbReference>
<dbReference type="RefSeq" id="WP_052571103.1">
    <property type="nucleotide sequence ID" value="NZ_CP009498.1"/>
</dbReference>